<feature type="region of interest" description="Disordered" evidence="1">
    <location>
        <begin position="562"/>
        <end position="650"/>
    </location>
</feature>
<protein>
    <submittedName>
        <fullName evidence="3">Uncharacterized protein</fullName>
    </submittedName>
</protein>
<sequence>MSSSSRHNTPQTRPRTSSSSLLLVASASLILLGCGCAAFSTPPSQHNHQPQQLKLHRLNPTASNTITSSPRDVSLHMGIRSFIKKRILRKDGGSSGDDGAVGGDGEEVDVSSQNQNIDLRTVLQSPNLAGLMESPMGDIALVEGDGIVRDDKASGNDDASSKASRRMRDKAIDDILSNDMKEPRIQEDPSERIRRVKGGGMTEEEKMRFLNTALTRSLPPPKPRGPPIRQKIPGGDDADEERSDKQRRGGSKSGDVSTTSSNDSLWNAITGRGTTSDKMGTAKSSGGRSDYVPVSSLILDGKLKNEDAKRQYIDSITNPDRFASFSTMQSSREEAASEVEEKEDYDDAEEGQDEDIADASDESESEDAVNEVVENGGDSLEDTDFGDMKRRIAEDQQRYLNKPKEVPSQNSVREALESIISMAGRGEKNSTASSSAKFTTAAAKDNELASRLEKAASEQEKRDAEARAAAQKKLQEEKEARSAAQRQREEQYRQQEAERMKMARKQAEELRQKKEAEAAAERARLEALQAQQDEYWANKLKKEQAKKESRLSVQEKRIQQQNDIVDAMESEEKVERDVAKDAKMDRIREEERSREDKHEGDILKEAEERKLRDRELTRNIIEESAAKVSQTVTKPSNANVSTSSFVEQQRKKKLELDKLSQLRQEQLKLLNSPLPSPNKRPVGMTPSTPVVPRPPPMPRLSSPSKAPELSLSSLTMKKNDKAGSTSPAPAPPSSSSSQRLNLFEMTKLKKESDATDSTTKSTSPTAARRSPVKRNVRQKLPSMMGQSDDDDDGRDDDDTDLMRNGAAGLTVADALKQRQREKPTSGGGSAKSQNANDRAKKWGIDMTKFK</sequence>
<feature type="compositionally biased region" description="Basic and acidic residues" evidence="1">
    <location>
        <begin position="570"/>
        <end position="625"/>
    </location>
</feature>
<dbReference type="RefSeq" id="XP_002288936.1">
    <property type="nucleotide sequence ID" value="XM_002288900.1"/>
</dbReference>
<feature type="compositionally biased region" description="Gly residues" evidence="1">
    <location>
        <begin position="93"/>
        <end position="103"/>
    </location>
</feature>
<feature type="region of interest" description="Disordered" evidence="1">
    <location>
        <begin position="312"/>
        <end position="524"/>
    </location>
</feature>
<keyword evidence="4" id="KW-1185">Reference proteome</keyword>
<feature type="compositionally biased region" description="Polar residues" evidence="1">
    <location>
        <begin position="254"/>
        <end position="287"/>
    </location>
</feature>
<feature type="chain" id="PRO_5002866063" evidence="2">
    <location>
        <begin position="38"/>
        <end position="850"/>
    </location>
</feature>
<feature type="compositionally biased region" description="Polar residues" evidence="1">
    <location>
        <begin position="314"/>
        <end position="329"/>
    </location>
</feature>
<feature type="compositionally biased region" description="Basic and acidic residues" evidence="1">
    <location>
        <begin position="473"/>
        <end position="524"/>
    </location>
</feature>
<evidence type="ECO:0000256" key="1">
    <source>
        <dbReference type="SAM" id="MobiDB-lite"/>
    </source>
</evidence>
<dbReference type="InParanoid" id="B8BYG5"/>
<feature type="region of interest" description="Disordered" evidence="1">
    <location>
        <begin position="89"/>
        <end position="109"/>
    </location>
</feature>
<feature type="signal peptide" evidence="2">
    <location>
        <begin position="1"/>
        <end position="37"/>
    </location>
</feature>
<accession>B8BYG5</accession>
<organism evidence="3 4">
    <name type="scientific">Thalassiosira pseudonana</name>
    <name type="common">Marine diatom</name>
    <name type="synonym">Cyclotella nana</name>
    <dbReference type="NCBI Taxonomy" id="35128"/>
    <lineage>
        <taxon>Eukaryota</taxon>
        <taxon>Sar</taxon>
        <taxon>Stramenopiles</taxon>
        <taxon>Ochrophyta</taxon>
        <taxon>Bacillariophyta</taxon>
        <taxon>Coscinodiscophyceae</taxon>
        <taxon>Thalassiosirophycidae</taxon>
        <taxon>Thalassiosirales</taxon>
        <taxon>Thalassiosiraceae</taxon>
        <taxon>Thalassiosira</taxon>
    </lineage>
</organism>
<feature type="compositionally biased region" description="Basic and acidic residues" evidence="1">
    <location>
        <begin position="172"/>
        <end position="193"/>
    </location>
</feature>
<dbReference type="PROSITE" id="PS51257">
    <property type="entry name" value="PROKAR_LIPOPROTEIN"/>
    <property type="match status" value="1"/>
</dbReference>
<feature type="compositionally biased region" description="Acidic residues" evidence="1">
    <location>
        <begin position="787"/>
        <end position="799"/>
    </location>
</feature>
<feature type="compositionally biased region" description="Basic and acidic residues" evidence="1">
    <location>
        <begin position="837"/>
        <end position="850"/>
    </location>
</feature>
<evidence type="ECO:0000256" key="2">
    <source>
        <dbReference type="SAM" id="SignalP"/>
    </source>
</evidence>
<feature type="compositionally biased region" description="Low complexity" evidence="1">
    <location>
        <begin position="755"/>
        <end position="769"/>
    </location>
</feature>
<dbReference type="EMBL" id="CM000640">
    <property type="protein sequence ID" value="EED94372.1"/>
    <property type="molecule type" value="Genomic_DNA"/>
</dbReference>
<dbReference type="PaxDb" id="35128-Thaps21868"/>
<dbReference type="KEGG" id="tps:THAPSDRAFT_21868"/>
<dbReference type="OMA" id="KKWGIDM"/>
<feature type="compositionally biased region" description="Polar residues" evidence="1">
    <location>
        <begin position="627"/>
        <end position="647"/>
    </location>
</feature>
<feature type="region of interest" description="Disordered" evidence="1">
    <location>
        <begin position="172"/>
        <end position="294"/>
    </location>
</feature>
<dbReference type="GeneID" id="7449506"/>
<reference evidence="3 4" key="1">
    <citation type="journal article" date="2004" name="Science">
        <title>The genome of the diatom Thalassiosira pseudonana: ecology, evolution, and metabolism.</title>
        <authorList>
            <person name="Armbrust E.V."/>
            <person name="Berges J.A."/>
            <person name="Bowler C."/>
            <person name="Green B.R."/>
            <person name="Martinez D."/>
            <person name="Putnam N.H."/>
            <person name="Zhou S."/>
            <person name="Allen A.E."/>
            <person name="Apt K.E."/>
            <person name="Bechner M."/>
            <person name="Brzezinski M.A."/>
            <person name="Chaal B.K."/>
            <person name="Chiovitti A."/>
            <person name="Davis A.K."/>
            <person name="Demarest M.S."/>
            <person name="Detter J.C."/>
            <person name="Glavina T."/>
            <person name="Goodstein D."/>
            <person name="Hadi M.Z."/>
            <person name="Hellsten U."/>
            <person name="Hildebrand M."/>
            <person name="Jenkins B.D."/>
            <person name="Jurka J."/>
            <person name="Kapitonov V.V."/>
            <person name="Kroger N."/>
            <person name="Lau W.W."/>
            <person name="Lane T.W."/>
            <person name="Larimer F.W."/>
            <person name="Lippmeier J.C."/>
            <person name="Lucas S."/>
            <person name="Medina M."/>
            <person name="Montsant A."/>
            <person name="Obornik M."/>
            <person name="Parker M.S."/>
            <person name="Palenik B."/>
            <person name="Pazour G.J."/>
            <person name="Richardson P.M."/>
            <person name="Rynearson T.A."/>
            <person name="Saito M.A."/>
            <person name="Schwartz D.C."/>
            <person name="Thamatrakoln K."/>
            <person name="Valentin K."/>
            <person name="Vardi A."/>
            <person name="Wilkerson F.P."/>
            <person name="Rokhsar D.S."/>
        </authorList>
    </citation>
    <scope>NUCLEOTIDE SEQUENCE [LARGE SCALE GENOMIC DNA]</scope>
    <source>
        <strain evidence="3 4">CCMP1335</strain>
    </source>
</reference>
<gene>
    <name evidence="3" type="ORF">THAPSDRAFT_21868</name>
</gene>
<reference evidence="3 4" key="2">
    <citation type="journal article" date="2008" name="Nature">
        <title>The Phaeodactylum genome reveals the evolutionary history of diatom genomes.</title>
        <authorList>
            <person name="Bowler C."/>
            <person name="Allen A.E."/>
            <person name="Badger J.H."/>
            <person name="Grimwood J."/>
            <person name="Jabbari K."/>
            <person name="Kuo A."/>
            <person name="Maheswari U."/>
            <person name="Martens C."/>
            <person name="Maumus F."/>
            <person name="Otillar R.P."/>
            <person name="Rayko E."/>
            <person name="Salamov A."/>
            <person name="Vandepoele K."/>
            <person name="Beszteri B."/>
            <person name="Gruber A."/>
            <person name="Heijde M."/>
            <person name="Katinka M."/>
            <person name="Mock T."/>
            <person name="Valentin K."/>
            <person name="Verret F."/>
            <person name="Berges J.A."/>
            <person name="Brownlee C."/>
            <person name="Cadoret J.P."/>
            <person name="Chiovitti A."/>
            <person name="Choi C.J."/>
            <person name="Coesel S."/>
            <person name="De Martino A."/>
            <person name="Detter J.C."/>
            <person name="Durkin C."/>
            <person name="Falciatore A."/>
            <person name="Fournet J."/>
            <person name="Haruta M."/>
            <person name="Huysman M.J."/>
            <person name="Jenkins B.D."/>
            <person name="Jiroutova K."/>
            <person name="Jorgensen R.E."/>
            <person name="Joubert Y."/>
            <person name="Kaplan A."/>
            <person name="Kroger N."/>
            <person name="Kroth P.G."/>
            <person name="La Roche J."/>
            <person name="Lindquist E."/>
            <person name="Lommer M."/>
            <person name="Martin-Jezequel V."/>
            <person name="Lopez P.J."/>
            <person name="Lucas S."/>
            <person name="Mangogna M."/>
            <person name="McGinnis K."/>
            <person name="Medlin L.K."/>
            <person name="Montsant A."/>
            <person name="Oudot-Le Secq M.P."/>
            <person name="Napoli C."/>
            <person name="Obornik M."/>
            <person name="Parker M.S."/>
            <person name="Petit J.L."/>
            <person name="Porcel B.M."/>
            <person name="Poulsen N."/>
            <person name="Robison M."/>
            <person name="Rychlewski L."/>
            <person name="Rynearson T.A."/>
            <person name="Schmutz J."/>
            <person name="Shapiro H."/>
            <person name="Siaut M."/>
            <person name="Stanley M."/>
            <person name="Sussman M.R."/>
            <person name="Taylor A.R."/>
            <person name="Vardi A."/>
            <person name="von Dassow P."/>
            <person name="Vyverman W."/>
            <person name="Willis A."/>
            <person name="Wyrwicz L.S."/>
            <person name="Rokhsar D.S."/>
            <person name="Weissenbach J."/>
            <person name="Armbrust E.V."/>
            <person name="Green B.R."/>
            <person name="Van de Peer Y."/>
            <person name="Grigoriev I.V."/>
        </authorList>
    </citation>
    <scope>NUCLEOTIDE SEQUENCE [LARGE SCALE GENOMIC DNA]</scope>
    <source>
        <strain evidence="3 4">CCMP1335</strain>
    </source>
</reference>
<dbReference type="Proteomes" id="UP000001449">
    <property type="component" value="Chromosome 3"/>
</dbReference>
<dbReference type="AlphaFoldDB" id="B8BYG5"/>
<feature type="compositionally biased region" description="Basic and acidic residues" evidence="1">
    <location>
        <begin position="386"/>
        <end position="405"/>
    </location>
</feature>
<dbReference type="HOGENOM" id="CLU_335737_0_0_1"/>
<feature type="region of interest" description="Disordered" evidence="1">
    <location>
        <begin position="148"/>
        <end position="167"/>
    </location>
</feature>
<evidence type="ECO:0000313" key="3">
    <source>
        <dbReference type="EMBL" id="EED94372.1"/>
    </source>
</evidence>
<proteinExistence type="predicted"/>
<feature type="compositionally biased region" description="Basic and acidic residues" evidence="1">
    <location>
        <begin position="444"/>
        <end position="466"/>
    </location>
</feature>
<dbReference type="eggNOG" id="ENOG502SV55">
    <property type="taxonomic scope" value="Eukaryota"/>
</dbReference>
<feature type="compositionally biased region" description="Pro residues" evidence="1">
    <location>
        <begin position="689"/>
        <end position="698"/>
    </location>
</feature>
<name>B8BYG5_THAPS</name>
<keyword evidence="2" id="KW-0732">Signal</keyword>
<feature type="compositionally biased region" description="Low complexity" evidence="1">
    <location>
        <begin position="429"/>
        <end position="443"/>
    </location>
</feature>
<evidence type="ECO:0000313" key="4">
    <source>
        <dbReference type="Proteomes" id="UP000001449"/>
    </source>
</evidence>
<feature type="compositionally biased region" description="Low complexity" evidence="1">
    <location>
        <begin position="667"/>
        <end position="688"/>
    </location>
</feature>
<feature type="region of interest" description="Disordered" evidence="1">
    <location>
        <begin position="667"/>
        <end position="850"/>
    </location>
</feature>
<feature type="compositionally biased region" description="Acidic residues" evidence="1">
    <location>
        <begin position="336"/>
        <end position="369"/>
    </location>
</feature>